<dbReference type="InterPro" id="IPR009057">
    <property type="entry name" value="Homeodomain-like_sf"/>
</dbReference>
<proteinExistence type="predicted"/>
<dbReference type="InterPro" id="IPR006447">
    <property type="entry name" value="Myb_dom_plants"/>
</dbReference>
<keyword evidence="4" id="KW-0805">Transcription regulation</keyword>
<accession>A0A1B6QKF9</accession>
<evidence type="ECO:0000256" key="5">
    <source>
        <dbReference type="ARBA" id="ARBA00023125"/>
    </source>
</evidence>
<dbReference type="EMBL" id="CM000760">
    <property type="protein sequence ID" value="KXG38401.1"/>
    <property type="molecule type" value="Genomic_DNA"/>
</dbReference>
<dbReference type="GO" id="GO:0005634">
    <property type="term" value="C:nucleus"/>
    <property type="evidence" value="ECO:0007669"/>
    <property type="project" value="UniProtKB-SubCell"/>
</dbReference>
<dbReference type="eggNOG" id="KOG1601">
    <property type="taxonomic scope" value="Eukaryota"/>
</dbReference>
<name>A0A1B6QKF9_SORBI</name>
<evidence type="ECO:0000256" key="4">
    <source>
        <dbReference type="ARBA" id="ARBA00023015"/>
    </source>
</evidence>
<dbReference type="PROSITE" id="PS50110">
    <property type="entry name" value="RESPONSE_REGULATORY"/>
    <property type="match status" value="1"/>
</dbReference>
<dbReference type="Gene3D" id="3.40.50.2300">
    <property type="match status" value="1"/>
</dbReference>
<dbReference type="GO" id="GO:0003677">
    <property type="term" value="F:DNA binding"/>
    <property type="evidence" value="ECO:0007669"/>
    <property type="project" value="UniProtKB-KW"/>
</dbReference>
<dbReference type="Proteomes" id="UP000000768">
    <property type="component" value="Chromosome 1"/>
</dbReference>
<dbReference type="Gramene" id="KXG38401">
    <property type="protein sequence ID" value="KXG38401"/>
    <property type="gene ID" value="SORBI_3001G227900"/>
</dbReference>
<dbReference type="InterPro" id="IPR001789">
    <property type="entry name" value="Sig_transdc_resp-reg_receiver"/>
</dbReference>
<sequence length="347" mass="39281">MDRELWPSGLRVLVIDNNSSYLSVMEELLIKCSYKVTSYKDVREAMSFIYGNIQIVDLIISDVCFPTEDSLLILQEVTTKFDIPTVIMSSNGDASIVMKYITSGASDFLIKPVRIEVLKNIWQHVFRKQLIGENRSCSNSAQHLDQVSYPPTIAPASTCATRTTGIITEAATATLESATRETTNGTVTDIQDLRKSRLSWTTQLHRQFIAAVNSLGEKAVPKKILETMKVKHLTREQVASHLQKYRLHLRKLNQTLHKDDTPSPSSHPNESNILRTEFNSSLNSTYFDQDGCLEITEYSLPKDDISSGSDCMLGERNNYSPQGFQDFRWDSEKQGSETTYLWNFEAE</sequence>
<evidence type="ECO:0000259" key="11">
    <source>
        <dbReference type="PROSITE" id="PS51294"/>
    </source>
</evidence>
<evidence type="ECO:0000259" key="10">
    <source>
        <dbReference type="PROSITE" id="PS50110"/>
    </source>
</evidence>
<organism evidence="12 13">
    <name type="scientific">Sorghum bicolor</name>
    <name type="common">Sorghum</name>
    <name type="synonym">Sorghum vulgare</name>
    <dbReference type="NCBI Taxonomy" id="4558"/>
    <lineage>
        <taxon>Eukaryota</taxon>
        <taxon>Viridiplantae</taxon>
        <taxon>Streptophyta</taxon>
        <taxon>Embryophyta</taxon>
        <taxon>Tracheophyta</taxon>
        <taxon>Spermatophyta</taxon>
        <taxon>Magnoliopsida</taxon>
        <taxon>Liliopsida</taxon>
        <taxon>Poales</taxon>
        <taxon>Poaceae</taxon>
        <taxon>PACMAD clade</taxon>
        <taxon>Panicoideae</taxon>
        <taxon>Andropogonodae</taxon>
        <taxon>Andropogoneae</taxon>
        <taxon>Sorghinae</taxon>
        <taxon>Sorghum</taxon>
    </lineage>
</organism>
<evidence type="ECO:0000313" key="13">
    <source>
        <dbReference type="Proteomes" id="UP000000768"/>
    </source>
</evidence>
<dbReference type="CDD" id="cd17584">
    <property type="entry name" value="REC_typeB_ARR-like"/>
    <property type="match status" value="1"/>
</dbReference>
<feature type="modified residue" description="4-aspartylphosphate" evidence="9">
    <location>
        <position position="62"/>
    </location>
</feature>
<keyword evidence="2 9" id="KW-0597">Phosphoprotein</keyword>
<dbReference type="PANTHER" id="PTHR43874:SF65">
    <property type="entry name" value="TWO-COMPONENT RESPONSE REGULATOR ORR30"/>
    <property type="match status" value="1"/>
</dbReference>
<keyword evidence="13" id="KW-1185">Reference proteome</keyword>
<gene>
    <name evidence="12" type="ORF">SORBI_3001G227900</name>
</gene>
<keyword evidence="6" id="KW-0010">Activator</keyword>
<dbReference type="InterPro" id="IPR017930">
    <property type="entry name" value="Myb_dom"/>
</dbReference>
<keyword evidence="8" id="KW-0539">Nucleus</keyword>
<feature type="domain" description="HTH myb-type" evidence="11">
    <location>
        <begin position="192"/>
        <end position="250"/>
    </location>
</feature>
<protein>
    <recommendedName>
        <fullName evidence="14">Response regulatory domain-containing protein</fullName>
    </recommendedName>
</protein>
<dbReference type="OMA" id="FRWDSDK"/>
<evidence type="ECO:0000256" key="1">
    <source>
        <dbReference type="ARBA" id="ARBA00004123"/>
    </source>
</evidence>
<comment type="subcellular location">
    <subcellularLocation>
        <location evidence="1">Nucleus</location>
    </subcellularLocation>
</comment>
<evidence type="ECO:0000256" key="9">
    <source>
        <dbReference type="PROSITE-ProRule" id="PRU00169"/>
    </source>
</evidence>
<evidence type="ECO:0000256" key="8">
    <source>
        <dbReference type="ARBA" id="ARBA00023242"/>
    </source>
</evidence>
<evidence type="ECO:0000256" key="2">
    <source>
        <dbReference type="ARBA" id="ARBA00022553"/>
    </source>
</evidence>
<dbReference type="SUPFAM" id="SSF46689">
    <property type="entry name" value="Homeodomain-like"/>
    <property type="match status" value="1"/>
</dbReference>
<reference evidence="12 13" key="1">
    <citation type="journal article" date="2009" name="Nature">
        <title>The Sorghum bicolor genome and the diversification of grasses.</title>
        <authorList>
            <person name="Paterson A.H."/>
            <person name="Bowers J.E."/>
            <person name="Bruggmann R."/>
            <person name="Dubchak I."/>
            <person name="Grimwood J."/>
            <person name="Gundlach H."/>
            <person name="Haberer G."/>
            <person name="Hellsten U."/>
            <person name="Mitros T."/>
            <person name="Poliakov A."/>
            <person name="Schmutz J."/>
            <person name="Spannagl M."/>
            <person name="Tang H."/>
            <person name="Wang X."/>
            <person name="Wicker T."/>
            <person name="Bharti A.K."/>
            <person name="Chapman J."/>
            <person name="Feltus F.A."/>
            <person name="Gowik U."/>
            <person name="Grigoriev I.V."/>
            <person name="Lyons E."/>
            <person name="Maher C.A."/>
            <person name="Martis M."/>
            <person name="Narechania A."/>
            <person name="Otillar R.P."/>
            <person name="Penning B.W."/>
            <person name="Salamov A.A."/>
            <person name="Wang Y."/>
            <person name="Zhang L."/>
            <person name="Carpita N.C."/>
            <person name="Freeling M."/>
            <person name="Gingle A.R."/>
            <person name="Hash C.T."/>
            <person name="Keller B."/>
            <person name="Klein P."/>
            <person name="Kresovich S."/>
            <person name="McCann M.C."/>
            <person name="Ming R."/>
            <person name="Peterson D.G."/>
            <person name="Mehboob-ur-Rahman"/>
            <person name="Ware D."/>
            <person name="Westhoff P."/>
            <person name="Mayer K.F."/>
            <person name="Messing J."/>
            <person name="Rokhsar D.S."/>
        </authorList>
    </citation>
    <scope>NUCLEOTIDE SEQUENCE [LARGE SCALE GENOMIC DNA]</scope>
    <source>
        <strain evidence="13">cv. BTx623</strain>
    </source>
</reference>
<dbReference type="InParanoid" id="A0A1B6QKF9"/>
<evidence type="ECO:0008006" key="14">
    <source>
        <dbReference type="Google" id="ProtNLM"/>
    </source>
</evidence>
<dbReference type="SMART" id="SM00448">
    <property type="entry name" value="REC"/>
    <property type="match status" value="1"/>
</dbReference>
<dbReference type="SUPFAM" id="SSF52172">
    <property type="entry name" value="CheY-like"/>
    <property type="match status" value="1"/>
</dbReference>
<dbReference type="OrthoDB" id="60033at2759"/>
<dbReference type="InterPro" id="IPR045279">
    <property type="entry name" value="ARR-like"/>
</dbReference>
<dbReference type="GO" id="GO:0009736">
    <property type="term" value="P:cytokinin-activated signaling pathway"/>
    <property type="evidence" value="ECO:0007669"/>
    <property type="project" value="InterPro"/>
</dbReference>
<dbReference type="Pfam" id="PF00072">
    <property type="entry name" value="Response_reg"/>
    <property type="match status" value="1"/>
</dbReference>
<dbReference type="AlphaFoldDB" id="A0A1B6QKF9"/>
<dbReference type="InterPro" id="IPR011006">
    <property type="entry name" value="CheY-like_superfamily"/>
</dbReference>
<evidence type="ECO:0000256" key="7">
    <source>
        <dbReference type="ARBA" id="ARBA00023163"/>
    </source>
</evidence>
<dbReference type="InterPro" id="IPR001005">
    <property type="entry name" value="SANT/Myb"/>
</dbReference>
<dbReference type="PANTHER" id="PTHR43874">
    <property type="entry name" value="TWO-COMPONENT RESPONSE REGULATOR"/>
    <property type="match status" value="1"/>
</dbReference>
<keyword evidence="5" id="KW-0238">DNA-binding</keyword>
<dbReference type="Gene3D" id="1.10.10.60">
    <property type="entry name" value="Homeodomain-like"/>
    <property type="match status" value="1"/>
</dbReference>
<dbReference type="GO" id="GO:0000160">
    <property type="term" value="P:phosphorelay signal transduction system"/>
    <property type="evidence" value="ECO:0007669"/>
    <property type="project" value="UniProtKB-KW"/>
</dbReference>
<dbReference type="Pfam" id="PF00249">
    <property type="entry name" value="Myb_DNA-binding"/>
    <property type="match status" value="1"/>
</dbReference>
<evidence type="ECO:0000256" key="3">
    <source>
        <dbReference type="ARBA" id="ARBA00023012"/>
    </source>
</evidence>
<evidence type="ECO:0000313" key="12">
    <source>
        <dbReference type="EMBL" id="KXG38401.1"/>
    </source>
</evidence>
<feature type="domain" description="Response regulatory" evidence="10">
    <location>
        <begin position="11"/>
        <end position="126"/>
    </location>
</feature>
<dbReference type="NCBIfam" id="TIGR01557">
    <property type="entry name" value="myb_SHAQKYF"/>
    <property type="match status" value="1"/>
</dbReference>
<keyword evidence="3" id="KW-0902">Two-component regulatory system</keyword>
<dbReference type="GO" id="GO:0048576">
    <property type="term" value="P:positive regulation of short-day photoperiodism, flowering"/>
    <property type="evidence" value="ECO:0007669"/>
    <property type="project" value="EnsemblPlants"/>
</dbReference>
<keyword evidence="7" id="KW-0804">Transcription</keyword>
<dbReference type="FunFam" id="1.10.10.60:FF:000007">
    <property type="entry name" value="Two-component response regulator"/>
    <property type="match status" value="1"/>
</dbReference>
<dbReference type="FunCoup" id="A0A1B6QKF9">
    <property type="interactions" value="13"/>
</dbReference>
<evidence type="ECO:0000256" key="6">
    <source>
        <dbReference type="ARBA" id="ARBA00023159"/>
    </source>
</evidence>
<dbReference type="PROSITE" id="PS51294">
    <property type="entry name" value="HTH_MYB"/>
    <property type="match status" value="1"/>
</dbReference>
<reference evidence="13" key="2">
    <citation type="journal article" date="2018" name="Plant J.">
        <title>The Sorghum bicolor reference genome: improved assembly, gene annotations, a transcriptome atlas, and signatures of genome organization.</title>
        <authorList>
            <person name="McCormick R.F."/>
            <person name="Truong S.K."/>
            <person name="Sreedasyam A."/>
            <person name="Jenkins J."/>
            <person name="Shu S."/>
            <person name="Sims D."/>
            <person name="Kennedy M."/>
            <person name="Amirebrahimi M."/>
            <person name="Weers B.D."/>
            <person name="McKinley B."/>
            <person name="Mattison A."/>
            <person name="Morishige D.T."/>
            <person name="Grimwood J."/>
            <person name="Schmutz J."/>
            <person name="Mullet J.E."/>
        </authorList>
    </citation>
    <scope>NUCLEOTIDE SEQUENCE [LARGE SCALE GENOMIC DNA]</scope>
    <source>
        <strain evidence="13">cv. BTx623</strain>
    </source>
</reference>